<protein>
    <recommendedName>
        <fullName evidence="5">5-formyltetrahydrofolate cyclo-ligase</fullName>
        <ecNumber evidence="5">6.3.3.2</ecNumber>
    </recommendedName>
</protein>
<evidence type="ECO:0000313" key="6">
    <source>
        <dbReference type="EMBL" id="HIX48927.1"/>
    </source>
</evidence>
<proteinExistence type="inferred from homology"/>
<name>A0A9D1VY93_9FIRM</name>
<evidence type="ECO:0000313" key="7">
    <source>
        <dbReference type="Proteomes" id="UP000824243"/>
    </source>
</evidence>
<dbReference type="GO" id="GO:0005524">
    <property type="term" value="F:ATP binding"/>
    <property type="evidence" value="ECO:0007669"/>
    <property type="project" value="UniProtKB-KW"/>
</dbReference>
<dbReference type="InterPro" id="IPR037171">
    <property type="entry name" value="NagB/RpiA_transferase-like"/>
</dbReference>
<feature type="binding site" evidence="4">
    <location>
        <begin position="4"/>
        <end position="8"/>
    </location>
    <ligand>
        <name>ATP</name>
        <dbReference type="ChEBI" id="CHEBI:30616"/>
    </ligand>
</feature>
<dbReference type="AlphaFoldDB" id="A0A9D1VY93"/>
<keyword evidence="6" id="KW-0436">Ligase</keyword>
<dbReference type="SUPFAM" id="SSF100950">
    <property type="entry name" value="NagB/RpiA/CoA transferase-like"/>
    <property type="match status" value="1"/>
</dbReference>
<dbReference type="GO" id="GO:0030272">
    <property type="term" value="F:5-formyltetrahydrofolate cyclo-ligase activity"/>
    <property type="evidence" value="ECO:0007669"/>
    <property type="project" value="UniProtKB-EC"/>
</dbReference>
<evidence type="ECO:0000256" key="2">
    <source>
        <dbReference type="ARBA" id="ARBA00022741"/>
    </source>
</evidence>
<evidence type="ECO:0000256" key="1">
    <source>
        <dbReference type="ARBA" id="ARBA00010638"/>
    </source>
</evidence>
<keyword evidence="2 4" id="KW-0547">Nucleotide-binding</keyword>
<keyword evidence="5" id="KW-0479">Metal-binding</keyword>
<comment type="catalytic activity">
    <reaction evidence="5">
        <text>(6S)-5-formyl-5,6,7,8-tetrahydrofolate + ATP = (6R)-5,10-methenyltetrahydrofolate + ADP + phosphate</text>
        <dbReference type="Rhea" id="RHEA:10488"/>
        <dbReference type="ChEBI" id="CHEBI:30616"/>
        <dbReference type="ChEBI" id="CHEBI:43474"/>
        <dbReference type="ChEBI" id="CHEBI:57455"/>
        <dbReference type="ChEBI" id="CHEBI:57457"/>
        <dbReference type="ChEBI" id="CHEBI:456216"/>
        <dbReference type="EC" id="6.3.3.2"/>
    </reaction>
</comment>
<comment type="similarity">
    <text evidence="1 5">Belongs to the 5-formyltetrahydrofolate cyclo-ligase family.</text>
</comment>
<gene>
    <name evidence="6" type="ORF">H9981_07965</name>
</gene>
<dbReference type="Gene3D" id="3.40.50.10420">
    <property type="entry name" value="NagB/RpiA/CoA transferase-like"/>
    <property type="match status" value="1"/>
</dbReference>
<dbReference type="PIRSF" id="PIRSF006806">
    <property type="entry name" value="FTHF_cligase"/>
    <property type="match status" value="1"/>
</dbReference>
<dbReference type="NCBIfam" id="TIGR02727">
    <property type="entry name" value="MTHFS_bact"/>
    <property type="match status" value="1"/>
</dbReference>
<reference evidence="6" key="2">
    <citation type="submission" date="2021-04" db="EMBL/GenBank/DDBJ databases">
        <authorList>
            <person name="Gilroy R."/>
        </authorList>
    </citation>
    <scope>NUCLEOTIDE SEQUENCE</scope>
    <source>
        <strain evidence="6">ChiSjej5B23-15282</strain>
    </source>
</reference>
<evidence type="ECO:0000256" key="5">
    <source>
        <dbReference type="RuleBase" id="RU361279"/>
    </source>
</evidence>
<feature type="binding site" evidence="4">
    <location>
        <begin position="133"/>
        <end position="141"/>
    </location>
    <ligand>
        <name>ATP</name>
        <dbReference type="ChEBI" id="CHEBI:30616"/>
    </ligand>
</feature>
<dbReference type="InterPro" id="IPR024185">
    <property type="entry name" value="FTHF_cligase-like_sf"/>
</dbReference>
<dbReference type="GO" id="GO:0046872">
    <property type="term" value="F:metal ion binding"/>
    <property type="evidence" value="ECO:0007669"/>
    <property type="project" value="UniProtKB-KW"/>
</dbReference>
<dbReference type="InterPro" id="IPR002698">
    <property type="entry name" value="FTHF_cligase"/>
</dbReference>
<keyword evidence="5" id="KW-0460">Magnesium</keyword>
<comment type="caution">
    <text evidence="6">The sequence shown here is derived from an EMBL/GenBank/DDBJ whole genome shotgun (WGS) entry which is preliminary data.</text>
</comment>
<accession>A0A9D1VY93</accession>
<comment type="cofactor">
    <cofactor evidence="5">
        <name>Mg(2+)</name>
        <dbReference type="ChEBI" id="CHEBI:18420"/>
    </cofactor>
</comment>
<dbReference type="GO" id="GO:0009396">
    <property type="term" value="P:folic acid-containing compound biosynthetic process"/>
    <property type="evidence" value="ECO:0007669"/>
    <property type="project" value="TreeGrafter"/>
</dbReference>
<evidence type="ECO:0000256" key="4">
    <source>
        <dbReference type="PIRSR" id="PIRSR006806-1"/>
    </source>
</evidence>
<keyword evidence="3 4" id="KW-0067">ATP-binding</keyword>
<sequence>METKEEIRKQILAVRAEISKAERRAAEAVIAERLMQADFYKNARCIYCYASFRDEAGTAQIIEGSLRQGKRVAAPRVVGRRGMEFFFIKSRADLRPGAWNIPEPGPWCAKAPLPDEETLVILPGAAFDRSGARIGYGGGFYDTYLEGNERCIKAALAFDAQCVEKVPAEAHDVRADYIITEKELIRCCQDCPETR</sequence>
<dbReference type="Pfam" id="PF01812">
    <property type="entry name" value="5-FTHF_cyc-lig"/>
    <property type="match status" value="1"/>
</dbReference>
<feature type="binding site" evidence="4">
    <location>
        <position position="55"/>
    </location>
    <ligand>
        <name>substrate</name>
    </ligand>
</feature>
<dbReference type="EC" id="6.3.3.2" evidence="5"/>
<dbReference type="EMBL" id="DXFA01000140">
    <property type="protein sequence ID" value="HIX48927.1"/>
    <property type="molecule type" value="Genomic_DNA"/>
</dbReference>
<dbReference type="PANTHER" id="PTHR23407:SF1">
    <property type="entry name" value="5-FORMYLTETRAHYDROFOLATE CYCLO-LIGASE"/>
    <property type="match status" value="1"/>
</dbReference>
<dbReference type="Proteomes" id="UP000824243">
    <property type="component" value="Unassembled WGS sequence"/>
</dbReference>
<organism evidence="6 7">
    <name type="scientific">Candidatus Mediterraneibacter caccavium</name>
    <dbReference type="NCBI Taxonomy" id="2838661"/>
    <lineage>
        <taxon>Bacteria</taxon>
        <taxon>Bacillati</taxon>
        <taxon>Bacillota</taxon>
        <taxon>Clostridia</taxon>
        <taxon>Lachnospirales</taxon>
        <taxon>Lachnospiraceae</taxon>
        <taxon>Mediterraneibacter</taxon>
    </lineage>
</organism>
<reference evidence="6" key="1">
    <citation type="journal article" date="2021" name="PeerJ">
        <title>Extensive microbial diversity within the chicken gut microbiome revealed by metagenomics and culture.</title>
        <authorList>
            <person name="Gilroy R."/>
            <person name="Ravi A."/>
            <person name="Getino M."/>
            <person name="Pursley I."/>
            <person name="Horton D.L."/>
            <person name="Alikhan N.F."/>
            <person name="Baker D."/>
            <person name="Gharbi K."/>
            <person name="Hall N."/>
            <person name="Watson M."/>
            <person name="Adriaenssens E.M."/>
            <person name="Foster-Nyarko E."/>
            <person name="Jarju S."/>
            <person name="Secka A."/>
            <person name="Antonio M."/>
            <person name="Oren A."/>
            <person name="Chaudhuri R.R."/>
            <person name="La Ragione R."/>
            <person name="Hildebrand F."/>
            <person name="Pallen M.J."/>
        </authorList>
    </citation>
    <scope>NUCLEOTIDE SEQUENCE</scope>
    <source>
        <strain evidence="6">ChiSjej5B23-15282</strain>
    </source>
</reference>
<dbReference type="GO" id="GO:0035999">
    <property type="term" value="P:tetrahydrofolate interconversion"/>
    <property type="evidence" value="ECO:0007669"/>
    <property type="project" value="TreeGrafter"/>
</dbReference>
<evidence type="ECO:0000256" key="3">
    <source>
        <dbReference type="ARBA" id="ARBA00022840"/>
    </source>
</evidence>
<dbReference type="PANTHER" id="PTHR23407">
    <property type="entry name" value="ATPASE INHIBITOR/5-FORMYLTETRAHYDROFOLATE CYCLO-LIGASE"/>
    <property type="match status" value="1"/>
</dbReference>